<dbReference type="Pfam" id="PF13191">
    <property type="entry name" value="AAA_16"/>
    <property type="match status" value="1"/>
</dbReference>
<evidence type="ECO:0000313" key="5">
    <source>
        <dbReference type="Proteomes" id="UP000295680"/>
    </source>
</evidence>
<dbReference type="RefSeq" id="WP_132122286.1">
    <property type="nucleotide sequence ID" value="NZ_SLWS01000007.1"/>
</dbReference>
<proteinExistence type="predicted"/>
<dbReference type="PROSITE" id="PS50043">
    <property type="entry name" value="HTH_LUXR_2"/>
    <property type="match status" value="1"/>
</dbReference>
<dbReference type="InterPro" id="IPR041664">
    <property type="entry name" value="AAA_16"/>
</dbReference>
<dbReference type="SMART" id="SM00421">
    <property type="entry name" value="HTH_LUXR"/>
    <property type="match status" value="1"/>
</dbReference>
<dbReference type="Proteomes" id="UP000295680">
    <property type="component" value="Unassembled WGS sequence"/>
</dbReference>
<evidence type="ECO:0000256" key="1">
    <source>
        <dbReference type="ARBA" id="ARBA00022741"/>
    </source>
</evidence>
<dbReference type="SUPFAM" id="SSF52540">
    <property type="entry name" value="P-loop containing nucleoside triphosphate hydrolases"/>
    <property type="match status" value="1"/>
</dbReference>
<sequence>MTDDYALFGRDDQLAVVDTALSTSTPAYLMFEGTPGAGKTALLGQAAELAAGRGYRVLRAQAHPLEQDYAFGLVRQLLQPVVAELSEPARAELFGGVVAPAAAVVWPWAGVPADAPFAVLRGLYWLVVRLAEQAPLVLVVDDVQWADAASLRGFAYLAGAADDVPVSLMVARTTGMWGTEEKLVGKLARRLSIVDVAGLAEADVAAFAHAVFAREPEPAFVAACQRVTGGNPFLLRELMTSLDERGTQPTREAIAELTEFSPQRVSRWVLTRLRRAEPGGAKDCVAVARAVAILDDGADLPLVATLAGLAPDVAARAADTLTRLGVLRHGSPLRFVHSIVRAAVDSEIGPSQRRAAHALAARTLTARGPAERVAEQVSAHLLVCDVIGEPWAVDSLRAAARIAMRRGAAEPAVRYLERALAERPGEGVRLGVLAELGRSELGIDVRASVEHLGEAFDGAHDLPPELAPDPEFVMRMATDLTIASATNGTWSMACDVLDRASAALAGPAPELVSALQAFAVAAGVGIPGFPQADRLARLREIAAPYPGSALMAAVLTAHHLSSLGRSREEVVRLALLAREAVPAHTVPGLVAHMFGAIALYRADEFDSASEFCDVMMAGAPVLGQPLFAEVGHAFRSVVAFHAGRLADATGEAQAAVDIRDGMLGGSPLPSGWEGYLVRAHIERGDIASAERVMAAAGPPEVWQSTYFANWLWYGRGLVRAERGELDAALADFLECGRRLAEHDVLNPAEIAWRSRAAMVAYRLGRTDEATRLAAEELDAARAWGAPRAVGMALRVMGQVTRDADTLAESVSVLENTPMRLIHAYSLFHMGLAHHRAGRRGDARTALAEANRLADEYGSTRLAEYSAAALERIGGRRPNAPRFGADALTAQERRIAERAAAGASNREIAEELFLTLRTVEHHLTVTYRKLGIDGRRALPAALAER</sequence>
<dbReference type="InterPro" id="IPR011990">
    <property type="entry name" value="TPR-like_helical_dom_sf"/>
</dbReference>
<dbReference type="PANTHER" id="PTHR16305">
    <property type="entry name" value="TESTICULAR SOLUBLE ADENYLYL CYCLASE"/>
    <property type="match status" value="1"/>
</dbReference>
<evidence type="ECO:0000256" key="2">
    <source>
        <dbReference type="ARBA" id="ARBA00022840"/>
    </source>
</evidence>
<dbReference type="SUPFAM" id="SSF48452">
    <property type="entry name" value="TPR-like"/>
    <property type="match status" value="1"/>
</dbReference>
<dbReference type="AlphaFoldDB" id="A0A4R2JPD2"/>
<organism evidence="4 5">
    <name type="scientific">Actinocrispum wychmicini</name>
    <dbReference type="NCBI Taxonomy" id="1213861"/>
    <lineage>
        <taxon>Bacteria</taxon>
        <taxon>Bacillati</taxon>
        <taxon>Actinomycetota</taxon>
        <taxon>Actinomycetes</taxon>
        <taxon>Pseudonocardiales</taxon>
        <taxon>Pseudonocardiaceae</taxon>
        <taxon>Actinocrispum</taxon>
    </lineage>
</organism>
<dbReference type="PRINTS" id="PR00038">
    <property type="entry name" value="HTHLUXR"/>
</dbReference>
<keyword evidence="2" id="KW-0067">ATP-binding</keyword>
<name>A0A4R2JPD2_9PSEU</name>
<evidence type="ECO:0000259" key="3">
    <source>
        <dbReference type="PROSITE" id="PS50043"/>
    </source>
</evidence>
<dbReference type="SUPFAM" id="SSF46894">
    <property type="entry name" value="C-terminal effector domain of the bipartite response regulators"/>
    <property type="match status" value="1"/>
</dbReference>
<dbReference type="InterPro" id="IPR016032">
    <property type="entry name" value="Sig_transdc_resp-reg_C-effctor"/>
</dbReference>
<dbReference type="Gene3D" id="1.25.40.10">
    <property type="entry name" value="Tetratricopeptide repeat domain"/>
    <property type="match status" value="1"/>
</dbReference>
<keyword evidence="1" id="KW-0547">Nucleotide-binding</keyword>
<dbReference type="GO" id="GO:0006355">
    <property type="term" value="P:regulation of DNA-templated transcription"/>
    <property type="evidence" value="ECO:0007669"/>
    <property type="project" value="InterPro"/>
</dbReference>
<dbReference type="GO" id="GO:0004016">
    <property type="term" value="F:adenylate cyclase activity"/>
    <property type="evidence" value="ECO:0007669"/>
    <property type="project" value="TreeGrafter"/>
</dbReference>
<evidence type="ECO:0000313" key="4">
    <source>
        <dbReference type="EMBL" id="TCO56025.1"/>
    </source>
</evidence>
<dbReference type="InterPro" id="IPR000792">
    <property type="entry name" value="Tscrpt_reg_LuxR_C"/>
</dbReference>
<dbReference type="InterPro" id="IPR027417">
    <property type="entry name" value="P-loop_NTPase"/>
</dbReference>
<dbReference type="Pfam" id="PF00196">
    <property type="entry name" value="GerE"/>
    <property type="match status" value="1"/>
</dbReference>
<feature type="domain" description="HTH luxR-type" evidence="3">
    <location>
        <begin position="880"/>
        <end position="944"/>
    </location>
</feature>
<dbReference type="GO" id="GO:0003677">
    <property type="term" value="F:DNA binding"/>
    <property type="evidence" value="ECO:0007669"/>
    <property type="project" value="InterPro"/>
</dbReference>
<dbReference type="GO" id="GO:0005737">
    <property type="term" value="C:cytoplasm"/>
    <property type="evidence" value="ECO:0007669"/>
    <property type="project" value="TreeGrafter"/>
</dbReference>
<dbReference type="PANTHER" id="PTHR16305:SF35">
    <property type="entry name" value="TRANSCRIPTIONAL ACTIVATOR DOMAIN"/>
    <property type="match status" value="1"/>
</dbReference>
<protein>
    <submittedName>
        <fullName evidence="4">Regulatory LuxR family protein</fullName>
    </submittedName>
</protein>
<dbReference type="CDD" id="cd06170">
    <property type="entry name" value="LuxR_C_like"/>
    <property type="match status" value="1"/>
</dbReference>
<reference evidence="4 5" key="1">
    <citation type="submission" date="2019-03" db="EMBL/GenBank/DDBJ databases">
        <title>Genomic Encyclopedia of Type Strains, Phase IV (KMG-IV): sequencing the most valuable type-strain genomes for metagenomic binning, comparative biology and taxonomic classification.</title>
        <authorList>
            <person name="Goeker M."/>
        </authorList>
    </citation>
    <scope>NUCLEOTIDE SEQUENCE [LARGE SCALE GENOMIC DNA]</scope>
    <source>
        <strain evidence="4 5">DSM 45934</strain>
    </source>
</reference>
<comment type="caution">
    <text evidence="4">The sequence shown here is derived from an EMBL/GenBank/DDBJ whole genome shotgun (WGS) entry which is preliminary data.</text>
</comment>
<dbReference type="GO" id="GO:0005524">
    <property type="term" value="F:ATP binding"/>
    <property type="evidence" value="ECO:0007669"/>
    <property type="project" value="UniProtKB-KW"/>
</dbReference>
<dbReference type="InterPro" id="IPR036388">
    <property type="entry name" value="WH-like_DNA-bd_sf"/>
</dbReference>
<gene>
    <name evidence="4" type="ORF">EV192_107450</name>
</gene>
<keyword evidence="5" id="KW-1185">Reference proteome</keyword>
<dbReference type="OrthoDB" id="134933at2"/>
<dbReference type="EMBL" id="SLWS01000007">
    <property type="protein sequence ID" value="TCO56025.1"/>
    <property type="molecule type" value="Genomic_DNA"/>
</dbReference>
<accession>A0A4R2JPD2</accession>
<dbReference type="Gene3D" id="1.10.10.10">
    <property type="entry name" value="Winged helix-like DNA-binding domain superfamily/Winged helix DNA-binding domain"/>
    <property type="match status" value="1"/>
</dbReference>